<dbReference type="Gene3D" id="1.10.510.10">
    <property type="entry name" value="Transferase(Phosphotransferase) domain 1"/>
    <property type="match status" value="1"/>
</dbReference>
<dbReference type="Proteomes" id="UP000008144">
    <property type="component" value="Chromosome 11"/>
</dbReference>
<dbReference type="Pfam" id="PF00069">
    <property type="entry name" value="Pkinase"/>
    <property type="match status" value="1"/>
</dbReference>
<dbReference type="SUPFAM" id="SSF56112">
    <property type="entry name" value="Protein kinase-like (PK-like)"/>
    <property type="match status" value="1"/>
</dbReference>
<reference evidence="4" key="3">
    <citation type="submission" date="2025-08" db="UniProtKB">
        <authorList>
            <consortium name="Ensembl"/>
        </authorList>
    </citation>
    <scope>IDENTIFICATION</scope>
</reference>
<dbReference type="GO" id="GO:0004672">
    <property type="term" value="F:protein kinase activity"/>
    <property type="evidence" value="ECO:0007669"/>
    <property type="project" value="InterPro"/>
</dbReference>
<comment type="function">
    <text evidence="1">May be a negative regulator of NF-kappa-B and p53-mediated gene transcription.</text>
</comment>
<dbReference type="EMBL" id="EAAA01000831">
    <property type="status" value="NOT_ANNOTATED_CDS"/>
    <property type="molecule type" value="Genomic_DNA"/>
</dbReference>
<dbReference type="InParanoid" id="H2XJH6"/>
<dbReference type="InterPro" id="IPR008271">
    <property type="entry name" value="Ser/Thr_kinase_AS"/>
</dbReference>
<dbReference type="GO" id="GO:0043408">
    <property type="term" value="P:regulation of MAPK cascade"/>
    <property type="evidence" value="ECO:0000318"/>
    <property type="project" value="GO_Central"/>
</dbReference>
<protein>
    <recommendedName>
        <fullName evidence="2">Serine/threonine-protein kinase 40</fullName>
    </recommendedName>
</protein>
<dbReference type="EMBL" id="EAAA01000830">
    <property type="status" value="NOT_ANNOTATED_CDS"/>
    <property type="molecule type" value="Genomic_DNA"/>
</dbReference>
<sequence>RIGPFLIGPLLGNSPVKCISQYLVRKEGTGKYFMAKVFTENQKPGETRSGKMLLHTEHSLLSLLSSHPGVIRQYGLFKVRTDGRIKLLASCRESRGAKNAIRLIVDCLVRHEKSVATNNYLNLQQHVIQVKRLSEREALRIFHSVVSVIVSLHKMNVVHRDLKLGNMVLDKRTRKITLINFCLGCHLNSERDLLTDQLGCPAYISPDVLSDKPYAGKPSDMWSLGVVLYTMLYGQFPFYDQAPKKLFAKIKTAEYSIPSSGQASANTNDVIHGLLTLNPLKRLTAVEALDSIESCAAAWYVLRTPTTPAQVVPDVDD</sequence>
<dbReference type="FunCoup" id="H2XJH6">
    <property type="interactions" value="85"/>
</dbReference>
<evidence type="ECO:0000313" key="5">
    <source>
        <dbReference type="Proteomes" id="UP000008144"/>
    </source>
</evidence>
<feature type="domain" description="Protein kinase" evidence="3">
    <location>
        <begin position="5"/>
        <end position="300"/>
    </location>
</feature>
<organism evidence="4 5">
    <name type="scientific">Ciona intestinalis</name>
    <name type="common">Transparent sea squirt</name>
    <name type="synonym">Ascidia intestinalis</name>
    <dbReference type="NCBI Taxonomy" id="7719"/>
    <lineage>
        <taxon>Eukaryota</taxon>
        <taxon>Metazoa</taxon>
        <taxon>Chordata</taxon>
        <taxon>Tunicata</taxon>
        <taxon>Ascidiacea</taxon>
        <taxon>Phlebobranchia</taxon>
        <taxon>Cionidae</taxon>
        <taxon>Ciona</taxon>
    </lineage>
</organism>
<dbReference type="InterPro" id="IPR024104">
    <property type="entry name" value="Tribbles/Ser_Thr_kinase_40"/>
</dbReference>
<dbReference type="GeneTree" id="ENSGT00950000182986"/>
<dbReference type="AlphaFoldDB" id="H2XJH6"/>
<evidence type="ECO:0000259" key="3">
    <source>
        <dbReference type="PROSITE" id="PS50011"/>
    </source>
</evidence>
<reference evidence="5" key="1">
    <citation type="journal article" date="2002" name="Science">
        <title>The draft genome of Ciona intestinalis: insights into chordate and vertebrate origins.</title>
        <authorList>
            <person name="Dehal P."/>
            <person name="Satou Y."/>
            <person name="Campbell R.K."/>
            <person name="Chapman J."/>
            <person name="Degnan B."/>
            <person name="De Tomaso A."/>
            <person name="Davidson B."/>
            <person name="Di Gregorio A."/>
            <person name="Gelpke M."/>
            <person name="Goodstein D.M."/>
            <person name="Harafuji N."/>
            <person name="Hastings K.E."/>
            <person name="Ho I."/>
            <person name="Hotta K."/>
            <person name="Huang W."/>
            <person name="Kawashima T."/>
            <person name="Lemaire P."/>
            <person name="Martinez D."/>
            <person name="Meinertzhagen I.A."/>
            <person name="Necula S."/>
            <person name="Nonaka M."/>
            <person name="Putnam N."/>
            <person name="Rash S."/>
            <person name="Saiga H."/>
            <person name="Satake M."/>
            <person name="Terry A."/>
            <person name="Yamada L."/>
            <person name="Wang H.G."/>
            <person name="Awazu S."/>
            <person name="Azumi K."/>
            <person name="Boore J."/>
            <person name="Branno M."/>
            <person name="Chin-Bow S."/>
            <person name="DeSantis R."/>
            <person name="Doyle S."/>
            <person name="Francino P."/>
            <person name="Keys D.N."/>
            <person name="Haga S."/>
            <person name="Hayashi H."/>
            <person name="Hino K."/>
            <person name="Imai K.S."/>
            <person name="Inaba K."/>
            <person name="Kano S."/>
            <person name="Kobayashi K."/>
            <person name="Kobayashi M."/>
            <person name="Lee B.I."/>
            <person name="Makabe K.W."/>
            <person name="Manohar C."/>
            <person name="Matassi G."/>
            <person name="Medina M."/>
            <person name="Mochizuki Y."/>
            <person name="Mount S."/>
            <person name="Morishita T."/>
            <person name="Miura S."/>
            <person name="Nakayama A."/>
            <person name="Nishizaka S."/>
            <person name="Nomoto H."/>
            <person name="Ohta F."/>
            <person name="Oishi K."/>
            <person name="Rigoutsos I."/>
            <person name="Sano M."/>
            <person name="Sasaki A."/>
            <person name="Sasakura Y."/>
            <person name="Shoguchi E."/>
            <person name="Shin-i T."/>
            <person name="Spagnuolo A."/>
            <person name="Stainier D."/>
            <person name="Suzuki M.M."/>
            <person name="Tassy O."/>
            <person name="Takatori N."/>
            <person name="Tokuoka M."/>
            <person name="Yagi K."/>
            <person name="Yoshizaki F."/>
            <person name="Wada S."/>
            <person name="Zhang C."/>
            <person name="Hyatt P.D."/>
            <person name="Larimer F."/>
            <person name="Detter C."/>
            <person name="Doggett N."/>
            <person name="Glavina T."/>
            <person name="Hawkins T."/>
            <person name="Richardson P."/>
            <person name="Lucas S."/>
            <person name="Kohara Y."/>
            <person name="Levine M."/>
            <person name="Satoh N."/>
            <person name="Rokhsar D.S."/>
        </authorList>
    </citation>
    <scope>NUCLEOTIDE SEQUENCE [LARGE SCALE GENOMIC DNA]</scope>
</reference>
<dbReference type="InterPro" id="IPR011009">
    <property type="entry name" value="Kinase-like_dom_sf"/>
</dbReference>
<accession>H2XJH6</accession>
<dbReference type="HOGENOM" id="CLU_035107_0_0_1"/>
<dbReference type="SMART" id="SM00220">
    <property type="entry name" value="S_TKc"/>
    <property type="match status" value="1"/>
</dbReference>
<reference evidence="4" key="2">
    <citation type="journal article" date="2008" name="Genome Biol.">
        <title>Improved genome assembly and evidence-based global gene model set for the chordate Ciona intestinalis: new insight into intron and operon populations.</title>
        <authorList>
            <person name="Satou Y."/>
            <person name="Mineta K."/>
            <person name="Ogasawara M."/>
            <person name="Sasakura Y."/>
            <person name="Shoguchi E."/>
            <person name="Ueno K."/>
            <person name="Yamada L."/>
            <person name="Matsumoto J."/>
            <person name="Wasserscheid J."/>
            <person name="Dewar K."/>
            <person name="Wiley G.B."/>
            <person name="Macmil S.L."/>
            <person name="Roe B.A."/>
            <person name="Zeller R.W."/>
            <person name="Hastings K.E."/>
            <person name="Lemaire P."/>
            <person name="Lindquist E."/>
            <person name="Endo T."/>
            <person name="Hotta K."/>
            <person name="Inaba K."/>
        </authorList>
    </citation>
    <scope>NUCLEOTIDE SEQUENCE [LARGE SCALE GENOMIC DNA]</scope>
    <source>
        <strain evidence="4">wild type</strain>
    </source>
</reference>
<dbReference type="GO" id="GO:0005524">
    <property type="term" value="F:ATP binding"/>
    <property type="evidence" value="ECO:0007669"/>
    <property type="project" value="InterPro"/>
</dbReference>
<dbReference type="PROSITE" id="PS00108">
    <property type="entry name" value="PROTEIN_KINASE_ST"/>
    <property type="match status" value="1"/>
</dbReference>
<evidence type="ECO:0000313" key="4">
    <source>
        <dbReference type="Ensembl" id="ENSCINP00000029808.1"/>
    </source>
</evidence>
<proteinExistence type="predicted"/>
<dbReference type="InterPro" id="IPR000719">
    <property type="entry name" value="Prot_kinase_dom"/>
</dbReference>
<keyword evidence="5" id="KW-1185">Reference proteome</keyword>
<evidence type="ECO:0000256" key="2">
    <source>
        <dbReference type="ARBA" id="ARBA00016813"/>
    </source>
</evidence>
<evidence type="ECO:0000256" key="1">
    <source>
        <dbReference type="ARBA" id="ARBA00003412"/>
    </source>
</evidence>
<dbReference type="PANTHER" id="PTHR22961">
    <property type="entry name" value="SER/THR PROTEIN KINASE-TRB"/>
    <property type="match status" value="1"/>
</dbReference>
<name>H2XJH6_CIOIN</name>
<dbReference type="PROSITE" id="PS50011">
    <property type="entry name" value="PROTEIN_KINASE_DOM"/>
    <property type="match status" value="1"/>
</dbReference>
<reference evidence="4" key="4">
    <citation type="submission" date="2025-09" db="UniProtKB">
        <authorList>
            <consortium name="Ensembl"/>
        </authorList>
    </citation>
    <scope>IDENTIFICATION</scope>
</reference>
<dbReference type="PANTHER" id="PTHR22961:SF16">
    <property type="entry name" value="SERINE_THREONINE-PROTEIN KINASE 40"/>
    <property type="match status" value="1"/>
</dbReference>
<dbReference type="Ensembl" id="ENSCINT00000035382.1">
    <property type="protein sequence ID" value="ENSCINP00000029808.1"/>
    <property type="gene ID" value="ENSCING00000018139.1"/>
</dbReference>